<protein>
    <recommendedName>
        <fullName evidence="5">Extracellular solute-binding protein</fullName>
    </recommendedName>
</protein>
<name>A0ABN3IY95_9ACTN</name>
<dbReference type="RefSeq" id="WP_344589527.1">
    <property type="nucleotide sequence ID" value="NZ_BAAARW010000011.1"/>
</dbReference>
<gene>
    <name evidence="3" type="ORF">GCM10010191_29870</name>
</gene>
<dbReference type="Proteomes" id="UP001501231">
    <property type="component" value="Unassembled WGS sequence"/>
</dbReference>
<keyword evidence="2" id="KW-1133">Transmembrane helix</keyword>
<feature type="transmembrane region" description="Helical" evidence="2">
    <location>
        <begin position="116"/>
        <end position="137"/>
    </location>
</feature>
<dbReference type="EMBL" id="BAAARW010000011">
    <property type="protein sequence ID" value="GAA2417325.1"/>
    <property type="molecule type" value="Genomic_DNA"/>
</dbReference>
<accession>A0ABN3IY95</accession>
<evidence type="ECO:0000256" key="2">
    <source>
        <dbReference type="SAM" id="Phobius"/>
    </source>
</evidence>
<sequence length="471" mass="51093">MRVGPLREEQAIQQVIERLTADYADSRPDVADLVATAQARFDGHRIRDFVPIFVEGIVRQELAEPQPVAPEESQVNAAENSGNKSEPETAPPTETNAQHLSDAPSPQRIRISRKTAMTLIAALTAVGVAATAVVVYVSGQEDAPAKLTVVRGVVGSEKQTFFNDPQVRDALARQGVEVKVEPAGSRQLATSVDLDKYDFAFPSSAPAADRIQRQRGINAEYTPFSSPMAIATFQPIADLLAKEGVAKRGATWTFDVGRYLELVSNRTRWDELEGNTAYKVRKNILVSTTDPRTSNSAAMYLAITGYVANGDSVVQGIAAERKVLPVLSRLFLDQGYTANTTEGPFQDYLSLGMGKTPLALIYEAQYVGAAVAGKIKPGMVMMYPSPTVLSKHTLVPLNASGDRVGRLLSDDPTLQRLAARHGFRARDPQQFTQVATESKVRVSSNLIDVVDPPNYVTLEHLLNGVAKQYGS</sequence>
<evidence type="ECO:0000256" key="1">
    <source>
        <dbReference type="SAM" id="MobiDB-lite"/>
    </source>
</evidence>
<dbReference type="NCBIfam" id="NF046112">
    <property type="entry name" value="MSMEG_6209_Nter"/>
    <property type="match status" value="1"/>
</dbReference>
<keyword evidence="2" id="KW-0472">Membrane</keyword>
<reference evidence="3 4" key="1">
    <citation type="journal article" date="2019" name="Int. J. Syst. Evol. Microbiol.">
        <title>The Global Catalogue of Microorganisms (GCM) 10K type strain sequencing project: providing services to taxonomists for standard genome sequencing and annotation.</title>
        <authorList>
            <consortium name="The Broad Institute Genomics Platform"/>
            <consortium name="The Broad Institute Genome Sequencing Center for Infectious Disease"/>
            <person name="Wu L."/>
            <person name="Ma J."/>
        </authorList>
    </citation>
    <scope>NUCLEOTIDE SEQUENCE [LARGE SCALE GENOMIC DNA]</scope>
    <source>
        <strain evidence="3 4">JCM 3325</strain>
    </source>
</reference>
<organism evidence="3 4">
    <name type="scientific">Actinomadura vinacea</name>
    <dbReference type="NCBI Taxonomy" id="115336"/>
    <lineage>
        <taxon>Bacteria</taxon>
        <taxon>Bacillati</taxon>
        <taxon>Actinomycetota</taxon>
        <taxon>Actinomycetes</taxon>
        <taxon>Streptosporangiales</taxon>
        <taxon>Thermomonosporaceae</taxon>
        <taxon>Actinomadura</taxon>
    </lineage>
</organism>
<comment type="caution">
    <text evidence="3">The sequence shown here is derived from an EMBL/GenBank/DDBJ whole genome shotgun (WGS) entry which is preliminary data.</text>
</comment>
<evidence type="ECO:0008006" key="5">
    <source>
        <dbReference type="Google" id="ProtNLM"/>
    </source>
</evidence>
<feature type="compositionally biased region" description="Polar residues" evidence="1">
    <location>
        <begin position="73"/>
        <end position="84"/>
    </location>
</feature>
<evidence type="ECO:0000313" key="4">
    <source>
        <dbReference type="Proteomes" id="UP001501231"/>
    </source>
</evidence>
<evidence type="ECO:0000313" key="3">
    <source>
        <dbReference type="EMBL" id="GAA2417325.1"/>
    </source>
</evidence>
<feature type="region of interest" description="Disordered" evidence="1">
    <location>
        <begin position="64"/>
        <end position="106"/>
    </location>
</feature>
<keyword evidence="2" id="KW-0812">Transmembrane</keyword>
<keyword evidence="4" id="KW-1185">Reference proteome</keyword>
<proteinExistence type="predicted"/>